<dbReference type="GO" id="GO:0008270">
    <property type="term" value="F:zinc ion binding"/>
    <property type="evidence" value="ECO:0007669"/>
    <property type="project" value="InterPro"/>
</dbReference>
<evidence type="ECO:0000256" key="1">
    <source>
        <dbReference type="ARBA" id="ARBA00001947"/>
    </source>
</evidence>
<gene>
    <name evidence="8" type="ORF">HK099_008017</name>
</gene>
<dbReference type="PRINTS" id="PR00380">
    <property type="entry name" value="KINESINHEAVY"/>
</dbReference>
<dbReference type="GO" id="GO:0005524">
    <property type="term" value="F:ATP binding"/>
    <property type="evidence" value="ECO:0007669"/>
    <property type="project" value="UniProtKB-UniRule"/>
</dbReference>
<dbReference type="GO" id="GO:0008017">
    <property type="term" value="F:microtubule binding"/>
    <property type="evidence" value="ECO:0007669"/>
    <property type="project" value="InterPro"/>
</dbReference>
<dbReference type="PANTHER" id="PTHR30096">
    <property type="entry name" value="4,5-DOPA DIOXYGENASE EXTRADIOL-LIKE PROTEIN"/>
    <property type="match status" value="1"/>
</dbReference>
<keyword evidence="6" id="KW-0547">Nucleotide-binding</keyword>
<dbReference type="GO" id="GO:0007018">
    <property type="term" value="P:microtubule-based movement"/>
    <property type="evidence" value="ECO:0007669"/>
    <property type="project" value="InterPro"/>
</dbReference>
<evidence type="ECO:0000256" key="6">
    <source>
        <dbReference type="PROSITE-ProRule" id="PRU00283"/>
    </source>
</evidence>
<dbReference type="GO" id="GO:0008198">
    <property type="term" value="F:ferrous iron binding"/>
    <property type="evidence" value="ECO:0007669"/>
    <property type="project" value="InterPro"/>
</dbReference>
<dbReference type="Gene3D" id="3.40.850.10">
    <property type="entry name" value="Kinesin motor domain"/>
    <property type="match status" value="1"/>
</dbReference>
<keyword evidence="5" id="KW-0560">Oxidoreductase</keyword>
<organism evidence="8 9">
    <name type="scientific">Clydaea vesicula</name>
    <dbReference type="NCBI Taxonomy" id="447962"/>
    <lineage>
        <taxon>Eukaryota</taxon>
        <taxon>Fungi</taxon>
        <taxon>Fungi incertae sedis</taxon>
        <taxon>Chytridiomycota</taxon>
        <taxon>Chytridiomycota incertae sedis</taxon>
        <taxon>Chytridiomycetes</taxon>
        <taxon>Lobulomycetales</taxon>
        <taxon>Lobulomycetaceae</taxon>
        <taxon>Clydaea</taxon>
    </lineage>
</organism>
<dbReference type="EMBL" id="JADGJW010000839">
    <property type="protein sequence ID" value="KAJ3211359.1"/>
    <property type="molecule type" value="Genomic_DNA"/>
</dbReference>
<dbReference type="SMART" id="SM00129">
    <property type="entry name" value="KISc"/>
    <property type="match status" value="1"/>
</dbReference>
<evidence type="ECO:0000256" key="2">
    <source>
        <dbReference type="ARBA" id="ARBA00007581"/>
    </source>
</evidence>
<dbReference type="GO" id="GO:0003777">
    <property type="term" value="F:microtubule motor activity"/>
    <property type="evidence" value="ECO:0007669"/>
    <property type="project" value="InterPro"/>
</dbReference>
<protein>
    <recommendedName>
        <fullName evidence="7">Kinesin motor domain-containing protein</fullName>
    </recommendedName>
</protein>
<keyword evidence="6" id="KW-0505">Motor protein</keyword>
<dbReference type="AlphaFoldDB" id="A0AAD5XX59"/>
<accession>A0AAD5XX59</accession>
<dbReference type="InterPro" id="IPR027417">
    <property type="entry name" value="P-loop_NTPase"/>
</dbReference>
<dbReference type="SUPFAM" id="SSF53213">
    <property type="entry name" value="LigB-like"/>
    <property type="match status" value="1"/>
</dbReference>
<comment type="similarity">
    <text evidence="2">Belongs to the DODA-type extradiol aromatic ring-opening dioxygenase family.</text>
</comment>
<dbReference type="SUPFAM" id="SSF52540">
    <property type="entry name" value="P-loop containing nucleoside triphosphate hydrolases"/>
    <property type="match status" value="1"/>
</dbReference>
<sequence length="821" mass="93138">MYPNDPAHKETADFFKIEARKVLNLDNHNKPIAIVLITAHWENDVVTVSSSEKHKLLYDYYNFPKPAYDLKYNARGSPEIAEKIKNLLSTAGIKSRLDPNRGWDHGTFIPLKLIAPEEEIPIVQVSLVNTLDPRLHYKIGEALQSLRDENIAILGSGMTFHNNFGSKDGASSSVIFDEALTKVVLQGRSEREEGLANWEKLPAARECHQREEHLLPLHVVAGAGGSDEGYKVKSFKGLGVTLTKKVDPPVKNGINFNIQRKKLQLQNSINEHKKQLLSKHKEGSQNDSLKNESNNDIITAYRTRPLLRNELSQNKFEGIFMQDNLTYIYHPIDATLRDLALETHKFENVDFSFNEKHENEFVFQSLVKPLIPFVLNENGLATFIAYGQTGAGKTHTMSSFHEMIPDEIDFRKTLVKVCYFEIFGDDLFDLLNDRKPIFVLSTSTGTAIKGVTQEIVSSAEELKFFVESGTELRKTRATLKNDQSSRSHSVFILSLAAKTRENLKTFQLKKDSVFIEGNSLIIVDLAGSERNSDQTHHDKVRIKETQITNTSLMSLKDCIRNRYLISLLNANSNKHIHMPFRSSKLTQVLREGLDPNSTLKTKTVMIGHLAPSIEDSQHSLNTARYVSNLKASNNNNISTIDRVRSSSNGNSSESIKHPSKWTYKQLCLKIKNWSMNSIDLTKILKYHDTDVHSQNHEVGRPPVWLELSNMSTDSWVRHCKAQGVSSETAKMVFNKYKVELNVGRKQQKGEGENNMSSIFSHLKSFFSERISQQSTLESTKLNVYNVNCVKVGKEEMLQNDTRQKDSYMMVDDYLLNLLSCT</sequence>
<feature type="domain" description="Kinesin motor" evidence="7">
    <location>
        <begin position="296"/>
        <end position="632"/>
    </location>
</feature>
<dbReference type="InterPro" id="IPR001752">
    <property type="entry name" value="Kinesin_motor_dom"/>
</dbReference>
<reference evidence="8" key="1">
    <citation type="submission" date="2020-05" db="EMBL/GenBank/DDBJ databases">
        <title>Phylogenomic resolution of chytrid fungi.</title>
        <authorList>
            <person name="Stajich J.E."/>
            <person name="Amses K."/>
            <person name="Simmons R."/>
            <person name="Seto K."/>
            <person name="Myers J."/>
            <person name="Bonds A."/>
            <person name="Quandt C.A."/>
            <person name="Barry K."/>
            <person name="Liu P."/>
            <person name="Grigoriev I."/>
            <person name="Longcore J.E."/>
            <person name="James T.Y."/>
        </authorList>
    </citation>
    <scope>NUCLEOTIDE SEQUENCE</scope>
    <source>
        <strain evidence="8">JEL0476</strain>
    </source>
</reference>
<dbReference type="Proteomes" id="UP001211065">
    <property type="component" value="Unassembled WGS sequence"/>
</dbReference>
<dbReference type="InterPro" id="IPR014436">
    <property type="entry name" value="Extradiol_dOase_DODA"/>
</dbReference>
<keyword evidence="6" id="KW-0067">ATP-binding</keyword>
<dbReference type="GO" id="GO:0016702">
    <property type="term" value="F:oxidoreductase activity, acting on single donors with incorporation of molecular oxygen, incorporation of two atoms of oxygen"/>
    <property type="evidence" value="ECO:0007669"/>
    <property type="project" value="UniProtKB-ARBA"/>
</dbReference>
<comment type="caution">
    <text evidence="8">The sequence shown here is derived from an EMBL/GenBank/DDBJ whole genome shotgun (WGS) entry which is preliminary data.</text>
</comment>
<dbReference type="Gene3D" id="3.40.830.10">
    <property type="entry name" value="LigB-like"/>
    <property type="match status" value="1"/>
</dbReference>
<evidence type="ECO:0000256" key="5">
    <source>
        <dbReference type="ARBA" id="ARBA00023002"/>
    </source>
</evidence>
<evidence type="ECO:0000313" key="8">
    <source>
        <dbReference type="EMBL" id="KAJ3211359.1"/>
    </source>
</evidence>
<dbReference type="PANTHER" id="PTHR30096:SF0">
    <property type="entry name" value="4,5-DOPA DIOXYGENASE EXTRADIOL-LIKE PROTEIN"/>
    <property type="match status" value="1"/>
</dbReference>
<dbReference type="Pfam" id="PF02900">
    <property type="entry name" value="LigB"/>
    <property type="match status" value="1"/>
</dbReference>
<name>A0AAD5XX59_9FUNG</name>
<feature type="binding site" evidence="6">
    <location>
        <begin position="387"/>
        <end position="394"/>
    </location>
    <ligand>
        <name>ATP</name>
        <dbReference type="ChEBI" id="CHEBI:30616"/>
    </ligand>
</feature>
<keyword evidence="9" id="KW-1185">Reference proteome</keyword>
<comment type="similarity">
    <text evidence="6">Belongs to the TRAFAC class myosin-kinesin ATPase superfamily. Kinesin family.</text>
</comment>
<evidence type="ECO:0000256" key="4">
    <source>
        <dbReference type="ARBA" id="ARBA00022833"/>
    </source>
</evidence>
<comment type="cofactor">
    <cofactor evidence="1">
        <name>Zn(2+)</name>
        <dbReference type="ChEBI" id="CHEBI:29105"/>
    </cofactor>
</comment>
<evidence type="ECO:0000256" key="3">
    <source>
        <dbReference type="ARBA" id="ARBA00022723"/>
    </source>
</evidence>
<dbReference type="InterPro" id="IPR036961">
    <property type="entry name" value="Kinesin_motor_dom_sf"/>
</dbReference>
<dbReference type="InterPro" id="IPR004183">
    <property type="entry name" value="Xdiol_dOase_suB"/>
</dbReference>
<dbReference type="Pfam" id="PF00225">
    <property type="entry name" value="Kinesin"/>
    <property type="match status" value="1"/>
</dbReference>
<keyword evidence="3" id="KW-0479">Metal-binding</keyword>
<evidence type="ECO:0000259" key="7">
    <source>
        <dbReference type="PROSITE" id="PS50067"/>
    </source>
</evidence>
<proteinExistence type="inferred from homology"/>
<dbReference type="CDD" id="cd07363">
    <property type="entry name" value="45_DOPA_Dioxygenase"/>
    <property type="match status" value="1"/>
</dbReference>
<evidence type="ECO:0000313" key="9">
    <source>
        <dbReference type="Proteomes" id="UP001211065"/>
    </source>
</evidence>
<dbReference type="PROSITE" id="PS50067">
    <property type="entry name" value="KINESIN_MOTOR_2"/>
    <property type="match status" value="1"/>
</dbReference>
<keyword evidence="4" id="KW-0862">Zinc</keyword>